<proteinExistence type="predicted"/>
<accession>A0A437AP55</accession>
<organism evidence="1 2">
    <name type="scientific">Tubulinosema ratisbonensis</name>
    <dbReference type="NCBI Taxonomy" id="291195"/>
    <lineage>
        <taxon>Eukaryota</taxon>
        <taxon>Fungi</taxon>
        <taxon>Fungi incertae sedis</taxon>
        <taxon>Microsporidia</taxon>
        <taxon>Tubulinosematoidea</taxon>
        <taxon>Tubulinosematidae</taxon>
        <taxon>Tubulinosema</taxon>
    </lineage>
</organism>
<protein>
    <submittedName>
        <fullName evidence="1">Uncharacterized protein</fullName>
    </submittedName>
</protein>
<dbReference type="VEuPathDB" id="MicrosporidiaDB:TUBRATIS_004670"/>
<dbReference type="AlphaFoldDB" id="A0A437AP55"/>
<name>A0A437AP55_9MICR</name>
<sequence length="195" mass="23009">MYLNYLILISAKVNFYGRTDNPLKTTVPLNNVYSIPHRPLVTKDQLLKLINQVDKKLVKTNKLKKKLKSIKKFLSKKSGNIDYEEVYDSLEEIDKYQNALISKIDSLLTKKRVDLPMAAESSFKPLGVIKNYYEHSTMNEIDWTLKRNDSLPKRKDIQEKLQKRSLFRPFKTTQKQRSIDDITTEVFYEGNFNYY</sequence>
<dbReference type="EMBL" id="RCSS01000103">
    <property type="protein sequence ID" value="RVD93015.1"/>
    <property type="molecule type" value="Genomic_DNA"/>
</dbReference>
<dbReference type="Proteomes" id="UP000282876">
    <property type="component" value="Unassembled WGS sequence"/>
</dbReference>
<reference evidence="1 2" key="1">
    <citation type="submission" date="2018-10" db="EMBL/GenBank/DDBJ databases">
        <title>Draft genome sequence of the microsporidian Tubulinosema ratisbonensis.</title>
        <authorList>
            <person name="Polonais V."/>
            <person name="Peyretaillade E."/>
            <person name="Niehus S."/>
            <person name="Wawrzyniak I."/>
            <person name="Franchet A."/>
            <person name="Gaspin C."/>
            <person name="Reichstadt M."/>
            <person name="Belser C."/>
            <person name="Labadie K."/>
            <person name="Delbac F."/>
            <person name="Ferrandon D."/>
        </authorList>
    </citation>
    <scope>NUCLEOTIDE SEQUENCE [LARGE SCALE GENOMIC DNA]</scope>
    <source>
        <strain evidence="1 2">Franzen</strain>
    </source>
</reference>
<gene>
    <name evidence="1" type="ORF">TUBRATIS_004670</name>
</gene>
<comment type="caution">
    <text evidence="1">The sequence shown here is derived from an EMBL/GenBank/DDBJ whole genome shotgun (WGS) entry which is preliminary data.</text>
</comment>
<evidence type="ECO:0000313" key="1">
    <source>
        <dbReference type="EMBL" id="RVD93015.1"/>
    </source>
</evidence>
<evidence type="ECO:0000313" key="2">
    <source>
        <dbReference type="Proteomes" id="UP000282876"/>
    </source>
</evidence>
<keyword evidence="2" id="KW-1185">Reference proteome</keyword>